<proteinExistence type="predicted"/>
<dbReference type="PANTHER" id="PTHR47204">
    <property type="entry name" value="OS02G0168900 PROTEIN"/>
    <property type="match status" value="1"/>
</dbReference>
<dbReference type="InterPro" id="IPR013924">
    <property type="entry name" value="RNase_H2_suC"/>
</dbReference>
<organism evidence="2">
    <name type="scientific">Absidia glauca</name>
    <name type="common">Pin mould</name>
    <dbReference type="NCBI Taxonomy" id="4829"/>
    <lineage>
        <taxon>Eukaryota</taxon>
        <taxon>Fungi</taxon>
        <taxon>Fungi incertae sedis</taxon>
        <taxon>Mucoromycota</taxon>
        <taxon>Mucoromycotina</taxon>
        <taxon>Mucoromycetes</taxon>
        <taxon>Mucorales</taxon>
        <taxon>Cunninghamellaceae</taxon>
        <taxon>Absidia</taxon>
    </lineage>
</organism>
<protein>
    <submittedName>
        <fullName evidence="2">Uncharacterized protein</fullName>
    </submittedName>
</protein>
<reference evidence="2" key="1">
    <citation type="submission" date="2016-04" db="EMBL/GenBank/DDBJ databases">
        <authorList>
            <person name="Evans L.H."/>
            <person name="Alamgir A."/>
            <person name="Owens N."/>
            <person name="Weber N.D."/>
            <person name="Virtaneva K."/>
            <person name="Barbian K."/>
            <person name="Babar A."/>
            <person name="Rosenke K."/>
        </authorList>
    </citation>
    <scope>NUCLEOTIDE SEQUENCE [LARGE SCALE GENOMIC DNA]</scope>
    <source>
        <strain evidence="2">CBS 101.48</strain>
    </source>
</reference>
<dbReference type="OrthoDB" id="6222486at2759"/>
<dbReference type="STRING" id="4829.A0A163MX10"/>
<dbReference type="OMA" id="WKKDTAP"/>
<dbReference type="Pfam" id="PF08615">
    <property type="entry name" value="RNase_H2_suC"/>
    <property type="match status" value="1"/>
</dbReference>
<evidence type="ECO:0000256" key="1">
    <source>
        <dbReference type="SAM" id="MobiDB-lite"/>
    </source>
</evidence>
<evidence type="ECO:0000313" key="2">
    <source>
        <dbReference type="EMBL" id="SAM09601.1"/>
    </source>
</evidence>
<accession>A0A163MX10</accession>
<dbReference type="GO" id="GO:0032299">
    <property type="term" value="C:ribonuclease H2 complex"/>
    <property type="evidence" value="ECO:0007669"/>
    <property type="project" value="InterPro"/>
</dbReference>
<evidence type="ECO:0000313" key="3">
    <source>
        <dbReference type="Proteomes" id="UP000078561"/>
    </source>
</evidence>
<dbReference type="Proteomes" id="UP000078561">
    <property type="component" value="Unassembled WGS sequence"/>
</dbReference>
<dbReference type="EMBL" id="LT555164">
    <property type="protein sequence ID" value="SAM09601.1"/>
    <property type="molecule type" value="Genomic_DNA"/>
</dbReference>
<dbReference type="PANTHER" id="PTHR47204:SF1">
    <property type="entry name" value="RIBONUCLEASE H2 SUBUNIT C"/>
    <property type="match status" value="1"/>
</dbReference>
<name>A0A163MX10_ABSGL</name>
<feature type="region of interest" description="Disordered" evidence="1">
    <location>
        <begin position="85"/>
        <end position="109"/>
    </location>
</feature>
<dbReference type="GO" id="GO:0006401">
    <property type="term" value="P:RNA catabolic process"/>
    <property type="evidence" value="ECO:0007669"/>
    <property type="project" value="InterPro"/>
</dbReference>
<dbReference type="Gene3D" id="2.40.128.680">
    <property type="match status" value="1"/>
</dbReference>
<dbReference type="AlphaFoldDB" id="A0A163MX10"/>
<dbReference type="InParanoid" id="A0A163MX10"/>
<keyword evidence="3" id="KW-1185">Reference proteome</keyword>
<gene>
    <name evidence="2" type="primary">ABSGL_15302.1 scaffold 16604</name>
</gene>
<sequence length="161" mass="17946">MTLESTDKPATMSHLFPFTFDKEGPVDAETFLSVTPSTATILKSNTFVDDLARHSTVIMGRLLQGIEVTAPSGLEGHVWQQEAVENTNDGYDEDYEEHQSDNDDEPVAKNSVWSRTETKVGDSFILWKKDIAPPATDPRIHALESWITIADTIHTPIPIKH</sequence>